<keyword evidence="8" id="KW-1185">Reference proteome</keyword>
<keyword evidence="3" id="KW-0520">NAD</keyword>
<dbReference type="PANTHER" id="PTHR42789">
    <property type="entry name" value="D-ISOMER SPECIFIC 2-HYDROXYACID DEHYDROGENASE FAMILY PROTEIN (AFU_ORTHOLOGUE AFUA_6G10090)"/>
    <property type="match status" value="1"/>
</dbReference>
<dbReference type="Proteomes" id="UP001157114">
    <property type="component" value="Unassembled WGS sequence"/>
</dbReference>
<feature type="domain" description="D-isomer specific 2-hydroxyacid dehydrogenase NAD-binding" evidence="6">
    <location>
        <begin position="118"/>
        <end position="291"/>
    </location>
</feature>
<proteinExistence type="inferred from homology"/>
<keyword evidence="2 4" id="KW-0560">Oxidoreductase</keyword>
<dbReference type="InterPro" id="IPR006140">
    <property type="entry name" value="D-isomer_DH_NAD-bd"/>
</dbReference>
<name>A0ABQ6G8K5_9BACL</name>
<gene>
    <name evidence="7" type="ORF">MU1_12860</name>
</gene>
<dbReference type="PANTHER" id="PTHR42789:SF1">
    <property type="entry name" value="D-ISOMER SPECIFIC 2-HYDROXYACID DEHYDROGENASE FAMILY PROTEIN (AFU_ORTHOLOGUE AFUA_6G10090)"/>
    <property type="match status" value="1"/>
</dbReference>
<organism evidence="7 8">
    <name type="scientific">Paenibacillus glycanilyticus</name>
    <dbReference type="NCBI Taxonomy" id="126569"/>
    <lineage>
        <taxon>Bacteria</taxon>
        <taxon>Bacillati</taxon>
        <taxon>Bacillota</taxon>
        <taxon>Bacilli</taxon>
        <taxon>Bacillales</taxon>
        <taxon>Paenibacillaceae</taxon>
        <taxon>Paenibacillus</taxon>
    </lineage>
</organism>
<accession>A0ABQ6G8K5</accession>
<evidence type="ECO:0000256" key="2">
    <source>
        <dbReference type="ARBA" id="ARBA00023002"/>
    </source>
</evidence>
<sequence length="333" mass="36634">MKFLVTMGEGETRDSFFTPMAIAELKKHGEVVFNDTGSFALTKAQLMEMIGGVDVLFSGWGAPRVDAEVLAKADRLRVHAHTGGTVAGVVSQEEYKRGITVLSGNDLYARSVAEGCLMYTLMGLRRAEAYVNAVRQGGWRPEQDRNTGLIGKKVGLVGYGAIAQYYAELLRGFDVELYIYSKYMPDEEAARIGARRVSKEYIFEHCDVISLHSALNEENRGMITASLLSGIKAGALFVNTARAGLVDDDALLKELQSGRFQAVLDVYPVEPLAADSPFRYLDNALLLPHIAGPTFDMREKVVLELLADVLRIQQGESPRSAIPYHYAVRMTTS</sequence>
<evidence type="ECO:0000259" key="6">
    <source>
        <dbReference type="Pfam" id="PF02826"/>
    </source>
</evidence>
<evidence type="ECO:0000259" key="5">
    <source>
        <dbReference type="Pfam" id="PF00389"/>
    </source>
</evidence>
<reference evidence="7 8" key="1">
    <citation type="submission" date="2023-03" db="EMBL/GenBank/DDBJ databases">
        <title>Draft genome sequence of the bacteria which degrade cell wall of Tricholomamatutake.</title>
        <authorList>
            <person name="Konishi Y."/>
            <person name="Fukuta Y."/>
            <person name="Shirasaka N."/>
        </authorList>
    </citation>
    <scope>NUCLEOTIDE SEQUENCE [LARGE SCALE GENOMIC DNA]</scope>
    <source>
        <strain evidence="8">mu1</strain>
    </source>
</reference>
<comment type="caution">
    <text evidence="7">The sequence shown here is derived from an EMBL/GenBank/DDBJ whole genome shotgun (WGS) entry which is preliminary data.</text>
</comment>
<evidence type="ECO:0000256" key="1">
    <source>
        <dbReference type="ARBA" id="ARBA00005854"/>
    </source>
</evidence>
<dbReference type="SUPFAM" id="SSF52283">
    <property type="entry name" value="Formate/glycerate dehydrogenase catalytic domain-like"/>
    <property type="match status" value="1"/>
</dbReference>
<dbReference type="Pfam" id="PF02826">
    <property type="entry name" value="2-Hacid_dh_C"/>
    <property type="match status" value="1"/>
</dbReference>
<dbReference type="SUPFAM" id="SSF51735">
    <property type="entry name" value="NAD(P)-binding Rossmann-fold domains"/>
    <property type="match status" value="1"/>
</dbReference>
<evidence type="ECO:0000256" key="4">
    <source>
        <dbReference type="RuleBase" id="RU003719"/>
    </source>
</evidence>
<dbReference type="Gene3D" id="3.40.50.720">
    <property type="entry name" value="NAD(P)-binding Rossmann-like Domain"/>
    <property type="match status" value="2"/>
</dbReference>
<dbReference type="RefSeq" id="WP_284237658.1">
    <property type="nucleotide sequence ID" value="NZ_BSSQ01000005.1"/>
</dbReference>
<protein>
    <submittedName>
        <fullName evidence="7">Phosphoglycerate dehydrogenase</fullName>
    </submittedName>
</protein>
<dbReference type="CDD" id="cd12167">
    <property type="entry name" value="2-Hacid_dh_8"/>
    <property type="match status" value="1"/>
</dbReference>
<dbReference type="Pfam" id="PF00389">
    <property type="entry name" value="2-Hacid_dh"/>
    <property type="match status" value="1"/>
</dbReference>
<dbReference type="InterPro" id="IPR050857">
    <property type="entry name" value="D-2-hydroxyacid_DH"/>
</dbReference>
<dbReference type="InterPro" id="IPR036291">
    <property type="entry name" value="NAD(P)-bd_dom_sf"/>
</dbReference>
<comment type="similarity">
    <text evidence="1 4">Belongs to the D-isomer specific 2-hydroxyacid dehydrogenase family.</text>
</comment>
<dbReference type="InterPro" id="IPR006139">
    <property type="entry name" value="D-isomer_2_OHA_DH_cat_dom"/>
</dbReference>
<feature type="domain" description="D-isomer specific 2-hydroxyacid dehydrogenase catalytic" evidence="5">
    <location>
        <begin position="18"/>
        <end position="322"/>
    </location>
</feature>
<evidence type="ECO:0000313" key="7">
    <source>
        <dbReference type="EMBL" id="GLX66942.1"/>
    </source>
</evidence>
<evidence type="ECO:0000256" key="3">
    <source>
        <dbReference type="ARBA" id="ARBA00023027"/>
    </source>
</evidence>
<dbReference type="EMBL" id="BSSQ01000005">
    <property type="protein sequence ID" value="GLX66942.1"/>
    <property type="molecule type" value="Genomic_DNA"/>
</dbReference>
<evidence type="ECO:0000313" key="8">
    <source>
        <dbReference type="Proteomes" id="UP001157114"/>
    </source>
</evidence>